<evidence type="ECO:0000313" key="5">
    <source>
        <dbReference type="EMBL" id="PKR53680.1"/>
    </source>
</evidence>
<feature type="transmembrane region" description="Helical" evidence="3">
    <location>
        <begin position="415"/>
        <end position="438"/>
    </location>
</feature>
<dbReference type="PANTHER" id="PTHR30097:SF4">
    <property type="entry name" value="SLR6042 PROTEIN"/>
    <property type="match status" value="1"/>
</dbReference>
<feature type="compositionally biased region" description="Basic and acidic residues" evidence="2">
    <location>
        <begin position="21"/>
        <end position="32"/>
    </location>
</feature>
<dbReference type="AlphaFoldDB" id="A0A2N3KT35"/>
<name>A0A2N3KT35_9PROT</name>
<evidence type="ECO:0000256" key="2">
    <source>
        <dbReference type="SAM" id="MobiDB-lite"/>
    </source>
</evidence>
<dbReference type="RefSeq" id="WP_101267637.1">
    <property type="nucleotide sequence ID" value="NZ_NWTK01000008.1"/>
</dbReference>
<feature type="transmembrane region" description="Helical" evidence="3">
    <location>
        <begin position="384"/>
        <end position="403"/>
    </location>
</feature>
<keyword evidence="3" id="KW-0812">Transmembrane</keyword>
<comment type="caution">
    <text evidence="5">The sequence shown here is derived from an EMBL/GenBank/DDBJ whole genome shotgun (WGS) entry which is preliminary data.</text>
</comment>
<feature type="transmembrane region" description="Helical" evidence="3">
    <location>
        <begin position="283"/>
        <end position="303"/>
    </location>
</feature>
<reference evidence="5 6" key="1">
    <citation type="submission" date="2017-09" db="EMBL/GenBank/DDBJ databases">
        <title>Biodiversity and function of Thalassospira species in the particle-attached aromatic-hydrocarbon-degrading consortia from the surface seawater of the South China Sea.</title>
        <authorList>
            <person name="Dong C."/>
            <person name="Liu R."/>
            <person name="Shao Z."/>
        </authorList>
    </citation>
    <scope>NUCLEOTIDE SEQUENCE [LARGE SCALE GENOMIC DNA]</scope>
    <source>
        <strain evidence="5 6">CSC1P2</strain>
    </source>
</reference>
<protein>
    <recommendedName>
        <fullName evidence="4">CzcB-like barrel-sandwich hybrid domain-containing protein</fullName>
    </recommendedName>
</protein>
<accession>A0A2N3KT35</accession>
<dbReference type="GO" id="GO:0030313">
    <property type="term" value="C:cell envelope"/>
    <property type="evidence" value="ECO:0007669"/>
    <property type="project" value="TreeGrafter"/>
</dbReference>
<evidence type="ECO:0000313" key="6">
    <source>
        <dbReference type="Proteomes" id="UP000233597"/>
    </source>
</evidence>
<dbReference type="GO" id="GO:0015679">
    <property type="term" value="P:plasma membrane copper ion transport"/>
    <property type="evidence" value="ECO:0007669"/>
    <property type="project" value="TreeGrafter"/>
</dbReference>
<organism evidence="5 6">
    <name type="scientific">Thalassospira marina</name>
    <dbReference type="NCBI Taxonomy" id="2048283"/>
    <lineage>
        <taxon>Bacteria</taxon>
        <taxon>Pseudomonadati</taxon>
        <taxon>Pseudomonadota</taxon>
        <taxon>Alphaproteobacteria</taxon>
        <taxon>Rhodospirillales</taxon>
        <taxon>Thalassospiraceae</taxon>
        <taxon>Thalassospira</taxon>
    </lineage>
</organism>
<feature type="region of interest" description="Disordered" evidence="2">
    <location>
        <begin position="1"/>
        <end position="32"/>
    </location>
</feature>
<keyword evidence="1" id="KW-0813">Transport</keyword>
<dbReference type="Pfam" id="PF25973">
    <property type="entry name" value="BSH_CzcB"/>
    <property type="match status" value="1"/>
</dbReference>
<feature type="transmembrane region" description="Helical" evidence="3">
    <location>
        <begin position="153"/>
        <end position="175"/>
    </location>
</feature>
<dbReference type="OrthoDB" id="9759690at2"/>
<feature type="transmembrane region" description="Helical" evidence="3">
    <location>
        <begin position="187"/>
        <end position="207"/>
    </location>
</feature>
<dbReference type="InterPro" id="IPR051909">
    <property type="entry name" value="MFP_Cation_Efflux"/>
</dbReference>
<keyword evidence="3" id="KW-1133">Transmembrane helix</keyword>
<feature type="domain" description="CzcB-like barrel-sandwich hybrid" evidence="4">
    <location>
        <begin position="456"/>
        <end position="577"/>
    </location>
</feature>
<evidence type="ECO:0000256" key="1">
    <source>
        <dbReference type="ARBA" id="ARBA00022448"/>
    </source>
</evidence>
<evidence type="ECO:0000256" key="3">
    <source>
        <dbReference type="SAM" id="Phobius"/>
    </source>
</evidence>
<dbReference type="GO" id="GO:0060003">
    <property type="term" value="P:copper ion export"/>
    <property type="evidence" value="ECO:0007669"/>
    <property type="project" value="TreeGrafter"/>
</dbReference>
<feature type="transmembrane region" description="Helical" evidence="3">
    <location>
        <begin position="258"/>
        <end position="277"/>
    </location>
</feature>
<feature type="transmembrane region" description="Helical" evidence="3">
    <location>
        <begin position="353"/>
        <end position="378"/>
    </location>
</feature>
<feature type="transmembrane region" description="Helical" evidence="3">
    <location>
        <begin position="219"/>
        <end position="237"/>
    </location>
</feature>
<sequence length="706" mass="78669">MAAPAMSFGQPGPRQDPPPVLRRDLDIVPGEPERDGRPVYILHDAAAGRHFQLDPVTVDLLPLIDGRPADKISQLAEKYLGHTVSVEEITRLFGFLRAHNLVLCDDIQHSRHKTQLKMKPGLAAKLVKSYISFRIPLLTPDLFLNRTIGYVRWLASSPMVFLHVCAALAGIYLVSRQPDVFLHTLRGFLSFEGIMAYGLAVTAVKSVHELSHAYTAKAHGLRVPVIGVAFIVFWPVLYTDTTDAWRLPSRRDRLEIGAAGVLCELVIAAWSMLLWNLFPDGPIGSILFLFGTSTWVLSLFVNLNPLMRYDGYYLFSDLVRERNLESRAHAVCRWKLREVVLGLGVTPPEKPTLLLMGFGFTIWVYRFLLFFGIALAVYHLFFKTLGIILFLVEIYFFIARPIIKEIVVWFSFGKLLKFNLALMRSLAVLGVFLAWLFIPWQGEVSAPAVLTLPYNTVYAPMAARVEKVLVSSGQVVQKGDVIAQLQSPELDEQIQIAELKRAELAWENASVGVDALRQNRALVLASQFATQERVLRGQQAQKERLVLHAPVSGKIVDVNDSINQGAWVAADEPVLSVVEDGAEIIAYLDEISLPRIEPGAKARFYSEDGVMPSIEATVTRIDATGVTNLSEPYMRSQNGGPIETVEQPDKSFVPGRAIYRVVLHNDTGAGVPSAVRGKVIITARPESQFTKLSRRMMSLLQRESQL</sequence>
<keyword evidence="3" id="KW-0472">Membrane</keyword>
<dbReference type="InterPro" id="IPR058647">
    <property type="entry name" value="BSH_CzcB-like"/>
</dbReference>
<dbReference type="PANTHER" id="PTHR30097">
    <property type="entry name" value="CATION EFFLUX SYSTEM PROTEIN CUSB"/>
    <property type="match status" value="1"/>
</dbReference>
<gene>
    <name evidence="5" type="ORF">COO20_14240</name>
</gene>
<proteinExistence type="predicted"/>
<dbReference type="Proteomes" id="UP000233597">
    <property type="component" value="Unassembled WGS sequence"/>
</dbReference>
<evidence type="ECO:0000259" key="4">
    <source>
        <dbReference type="Pfam" id="PF25973"/>
    </source>
</evidence>
<dbReference type="Gene3D" id="2.40.50.100">
    <property type="match status" value="1"/>
</dbReference>
<dbReference type="EMBL" id="NWTK01000008">
    <property type="protein sequence ID" value="PKR53680.1"/>
    <property type="molecule type" value="Genomic_DNA"/>
</dbReference>